<organism evidence="4">
    <name type="scientific">Caenorhabditis brenneri</name>
    <name type="common">Nematode worm</name>
    <dbReference type="NCBI Taxonomy" id="135651"/>
    <lineage>
        <taxon>Eukaryota</taxon>
        <taxon>Metazoa</taxon>
        <taxon>Ecdysozoa</taxon>
        <taxon>Nematoda</taxon>
        <taxon>Chromadorea</taxon>
        <taxon>Rhabditida</taxon>
        <taxon>Rhabditina</taxon>
        <taxon>Rhabditomorpha</taxon>
        <taxon>Rhabditoidea</taxon>
        <taxon>Rhabditidae</taxon>
        <taxon>Peloderinae</taxon>
        <taxon>Caenorhabditis</taxon>
    </lineage>
</organism>
<accession>G0N033</accession>
<evidence type="ECO:0000256" key="2">
    <source>
        <dbReference type="SAM" id="SignalP"/>
    </source>
</evidence>
<protein>
    <submittedName>
        <fullName evidence="3">Uncharacterized protein</fullName>
    </submittedName>
</protein>
<feature type="region of interest" description="Disordered" evidence="1">
    <location>
        <begin position="169"/>
        <end position="199"/>
    </location>
</feature>
<gene>
    <name evidence="3" type="ORF">CAEBREN_18140</name>
</gene>
<evidence type="ECO:0000256" key="1">
    <source>
        <dbReference type="SAM" id="MobiDB-lite"/>
    </source>
</evidence>
<keyword evidence="4" id="KW-1185">Reference proteome</keyword>
<keyword evidence="2" id="KW-0732">Signal</keyword>
<feature type="compositionally biased region" description="Low complexity" evidence="1">
    <location>
        <begin position="169"/>
        <end position="183"/>
    </location>
</feature>
<name>G0N033_CAEBE</name>
<dbReference type="InParanoid" id="G0N033"/>
<dbReference type="HOGENOM" id="CLU_1166734_0_0_1"/>
<dbReference type="Proteomes" id="UP000008068">
    <property type="component" value="Unassembled WGS sequence"/>
</dbReference>
<proteinExistence type="predicted"/>
<evidence type="ECO:0000313" key="3">
    <source>
        <dbReference type="EMBL" id="EGT48665.1"/>
    </source>
</evidence>
<dbReference type="AlphaFoldDB" id="G0N033"/>
<feature type="signal peptide" evidence="2">
    <location>
        <begin position="1"/>
        <end position="23"/>
    </location>
</feature>
<feature type="compositionally biased region" description="Basic and acidic residues" evidence="1">
    <location>
        <begin position="184"/>
        <end position="196"/>
    </location>
</feature>
<feature type="chain" id="PRO_5003404996" evidence="2">
    <location>
        <begin position="24"/>
        <end position="238"/>
    </location>
</feature>
<reference evidence="4" key="1">
    <citation type="submission" date="2011-07" db="EMBL/GenBank/DDBJ databases">
        <authorList>
            <consortium name="Caenorhabditis brenneri Sequencing and Analysis Consortium"/>
            <person name="Wilson R.K."/>
        </authorList>
    </citation>
    <scope>NUCLEOTIDE SEQUENCE [LARGE SCALE GENOMIC DNA]</scope>
    <source>
        <strain evidence="4">PB2801</strain>
    </source>
</reference>
<evidence type="ECO:0000313" key="4">
    <source>
        <dbReference type="Proteomes" id="UP000008068"/>
    </source>
</evidence>
<sequence>MIKGNFILLFILIGYLKITDALAEKEEMCEKSSSISRSDDLPFEMEMCILKAYNSLINLYENKPDLLVSEGKNHFIELFKKTLCCYEAHSHVIRKQENNKEEFTDQFFDKEFIRSTFFSMQAFLIGRNFKYIERFLNYCFCNLFHLICCGFFGLTRSSQVVHSPSCGLSSSSDSLKTSVVSSSNHRETSVKLEGRSKSKSKIRKSKLDIRAAKIRRGTTYGFYRKYRYAQKKNSHNLL</sequence>
<dbReference type="EMBL" id="GL379823">
    <property type="protein sequence ID" value="EGT48665.1"/>
    <property type="molecule type" value="Genomic_DNA"/>
</dbReference>